<dbReference type="EMBL" id="MTYJ01000074">
    <property type="protein sequence ID" value="OQV16406.1"/>
    <property type="molecule type" value="Genomic_DNA"/>
</dbReference>
<accession>A0A1W0WMG3</accession>
<evidence type="ECO:0000313" key="3">
    <source>
        <dbReference type="Proteomes" id="UP000192578"/>
    </source>
</evidence>
<evidence type="ECO:0000256" key="1">
    <source>
        <dbReference type="SAM" id="MobiDB-lite"/>
    </source>
</evidence>
<keyword evidence="3" id="KW-1185">Reference proteome</keyword>
<comment type="caution">
    <text evidence="2">The sequence shown here is derived from an EMBL/GenBank/DDBJ whole genome shotgun (WGS) entry which is preliminary data.</text>
</comment>
<evidence type="ECO:0000313" key="2">
    <source>
        <dbReference type="EMBL" id="OQV16406.1"/>
    </source>
</evidence>
<feature type="region of interest" description="Disordered" evidence="1">
    <location>
        <begin position="73"/>
        <end position="95"/>
    </location>
</feature>
<gene>
    <name evidence="2" type="ORF">BV898_09397</name>
</gene>
<protein>
    <submittedName>
        <fullName evidence="2">Uncharacterized protein</fullName>
    </submittedName>
</protein>
<dbReference type="Proteomes" id="UP000192578">
    <property type="component" value="Unassembled WGS sequence"/>
</dbReference>
<feature type="region of interest" description="Disordered" evidence="1">
    <location>
        <begin position="1"/>
        <end position="27"/>
    </location>
</feature>
<sequence length="117" mass="13211">MMAKTLGFSSAPRPPAPSHRHHHPGTAACLHHEHRSFSWSCLRSKHQPRRDLPSQPLWKFALEGTGPPPVLSANCKRSATDPRAPETSRVYGKTLRRAPRKTSEYSYEATVFWKLGE</sequence>
<reference evidence="3" key="1">
    <citation type="submission" date="2017-01" db="EMBL/GenBank/DDBJ databases">
        <title>Comparative genomics of anhydrobiosis in the tardigrade Hypsibius dujardini.</title>
        <authorList>
            <person name="Yoshida Y."/>
            <person name="Koutsovoulos G."/>
            <person name="Laetsch D."/>
            <person name="Stevens L."/>
            <person name="Kumar S."/>
            <person name="Horikawa D."/>
            <person name="Ishino K."/>
            <person name="Komine S."/>
            <person name="Tomita M."/>
            <person name="Blaxter M."/>
            <person name="Arakawa K."/>
        </authorList>
    </citation>
    <scope>NUCLEOTIDE SEQUENCE [LARGE SCALE GENOMIC DNA]</scope>
    <source>
        <strain evidence="3">Z151</strain>
    </source>
</reference>
<dbReference type="AlphaFoldDB" id="A0A1W0WMG3"/>
<organism evidence="2 3">
    <name type="scientific">Hypsibius exemplaris</name>
    <name type="common">Freshwater tardigrade</name>
    <dbReference type="NCBI Taxonomy" id="2072580"/>
    <lineage>
        <taxon>Eukaryota</taxon>
        <taxon>Metazoa</taxon>
        <taxon>Ecdysozoa</taxon>
        <taxon>Tardigrada</taxon>
        <taxon>Eutardigrada</taxon>
        <taxon>Parachela</taxon>
        <taxon>Hypsibioidea</taxon>
        <taxon>Hypsibiidae</taxon>
        <taxon>Hypsibius</taxon>
    </lineage>
</organism>
<name>A0A1W0WMG3_HYPEX</name>
<proteinExistence type="predicted"/>